<evidence type="ECO:0000313" key="5">
    <source>
        <dbReference type="EMBL" id="KAK8546385.1"/>
    </source>
</evidence>
<keyword evidence="6" id="KW-1185">Reference proteome</keyword>
<gene>
    <name evidence="5" type="ORF">V6N12_027172</name>
</gene>
<dbReference type="Gene3D" id="3.40.30.10">
    <property type="entry name" value="Glutaredoxin"/>
    <property type="match status" value="2"/>
</dbReference>
<dbReference type="InterPro" id="IPR002109">
    <property type="entry name" value="Glutaredoxin"/>
</dbReference>
<evidence type="ECO:0000256" key="2">
    <source>
        <dbReference type="ARBA" id="ARBA00022714"/>
    </source>
</evidence>
<dbReference type="Proteomes" id="UP001472677">
    <property type="component" value="Unassembled WGS sequence"/>
</dbReference>
<keyword evidence="2" id="KW-0411">Iron-sulfur</keyword>
<dbReference type="EMBL" id="JBBPBM010000023">
    <property type="protein sequence ID" value="KAK8546385.1"/>
    <property type="molecule type" value="Genomic_DNA"/>
</dbReference>
<keyword evidence="2" id="KW-0408">Iron</keyword>
<keyword evidence="2" id="KW-0479">Metal-binding</keyword>
<dbReference type="PANTHER" id="PTHR10293:SF72">
    <property type="entry name" value="MONOTHIOL GLUTAREDOXIN-S14, CHLOROPLASTIC"/>
    <property type="match status" value="1"/>
</dbReference>
<protein>
    <recommendedName>
        <fullName evidence="4">Glutaredoxin domain-containing protein</fullName>
    </recommendedName>
</protein>
<proteinExistence type="inferred from homology"/>
<evidence type="ECO:0000313" key="6">
    <source>
        <dbReference type="Proteomes" id="UP001472677"/>
    </source>
</evidence>
<sequence>MALRWVTTVSSPCSSRSHPAADAAVPKFSGSKTLHQSHRTFTSPLFSTSRLSLPRNTFNSTARIPPFRCFASALTPQLKNTLDKVVTSNKVVLFMKGTKDFPQCGFSNTVALKEYSSWPTFPQLYIDGEFFGGCDITVEAYQNGQLQEELEKAMCS</sequence>
<name>A0ABR2DTX1_9ROSI</name>
<dbReference type="InterPro" id="IPR036249">
    <property type="entry name" value="Thioredoxin-like_sf"/>
</dbReference>
<keyword evidence="2" id="KW-0001">2Fe-2S</keyword>
<organism evidence="5 6">
    <name type="scientific">Hibiscus sabdariffa</name>
    <name type="common">roselle</name>
    <dbReference type="NCBI Taxonomy" id="183260"/>
    <lineage>
        <taxon>Eukaryota</taxon>
        <taxon>Viridiplantae</taxon>
        <taxon>Streptophyta</taxon>
        <taxon>Embryophyta</taxon>
        <taxon>Tracheophyta</taxon>
        <taxon>Spermatophyta</taxon>
        <taxon>Magnoliopsida</taxon>
        <taxon>eudicotyledons</taxon>
        <taxon>Gunneridae</taxon>
        <taxon>Pentapetalae</taxon>
        <taxon>rosids</taxon>
        <taxon>malvids</taxon>
        <taxon>Malvales</taxon>
        <taxon>Malvaceae</taxon>
        <taxon>Malvoideae</taxon>
        <taxon>Hibiscus</taxon>
    </lineage>
</organism>
<evidence type="ECO:0000259" key="4">
    <source>
        <dbReference type="Pfam" id="PF00462"/>
    </source>
</evidence>
<dbReference type="SUPFAM" id="SSF52833">
    <property type="entry name" value="Thioredoxin-like"/>
    <property type="match status" value="1"/>
</dbReference>
<dbReference type="PROSITE" id="PS51354">
    <property type="entry name" value="GLUTAREDOXIN_2"/>
    <property type="match status" value="1"/>
</dbReference>
<keyword evidence="3" id="KW-0676">Redox-active center</keyword>
<accession>A0ABR2DTX1</accession>
<dbReference type="PANTHER" id="PTHR10293">
    <property type="entry name" value="GLUTAREDOXIN FAMILY MEMBER"/>
    <property type="match status" value="1"/>
</dbReference>
<dbReference type="InterPro" id="IPR004480">
    <property type="entry name" value="Monothiol_GRX-rel"/>
</dbReference>
<feature type="domain" description="Glutaredoxin" evidence="4">
    <location>
        <begin position="111"/>
        <end position="130"/>
    </location>
</feature>
<comment type="caution">
    <text evidence="5">The sequence shown here is derived from an EMBL/GenBank/DDBJ whole genome shotgun (WGS) entry which is preliminary data.</text>
</comment>
<comment type="similarity">
    <text evidence="1">Belongs to the glutaredoxin family. CGFS subfamily.</text>
</comment>
<reference evidence="5 6" key="1">
    <citation type="journal article" date="2024" name="G3 (Bethesda)">
        <title>Genome assembly of Hibiscus sabdariffa L. provides insights into metabolisms of medicinal natural products.</title>
        <authorList>
            <person name="Kim T."/>
        </authorList>
    </citation>
    <scope>NUCLEOTIDE SEQUENCE [LARGE SCALE GENOMIC DNA]</scope>
    <source>
        <strain evidence="5">TK-2024</strain>
        <tissue evidence="5">Old leaves</tissue>
    </source>
</reference>
<evidence type="ECO:0000256" key="1">
    <source>
        <dbReference type="ARBA" id="ARBA00008983"/>
    </source>
</evidence>
<evidence type="ECO:0000256" key="3">
    <source>
        <dbReference type="ARBA" id="ARBA00023284"/>
    </source>
</evidence>
<dbReference type="Pfam" id="PF00462">
    <property type="entry name" value="Glutaredoxin"/>
    <property type="match status" value="1"/>
</dbReference>